<dbReference type="EMBL" id="ML978163">
    <property type="protein sequence ID" value="KAF2034036.1"/>
    <property type="molecule type" value="Genomic_DNA"/>
</dbReference>
<dbReference type="AlphaFoldDB" id="A0A9P4LNM7"/>
<organism evidence="1 2">
    <name type="scientific">Setomelanomma holmii</name>
    <dbReference type="NCBI Taxonomy" id="210430"/>
    <lineage>
        <taxon>Eukaryota</taxon>
        <taxon>Fungi</taxon>
        <taxon>Dikarya</taxon>
        <taxon>Ascomycota</taxon>
        <taxon>Pezizomycotina</taxon>
        <taxon>Dothideomycetes</taxon>
        <taxon>Pleosporomycetidae</taxon>
        <taxon>Pleosporales</taxon>
        <taxon>Pleosporineae</taxon>
        <taxon>Phaeosphaeriaceae</taxon>
        <taxon>Setomelanomma</taxon>
    </lineage>
</organism>
<comment type="caution">
    <text evidence="1">The sequence shown here is derived from an EMBL/GenBank/DDBJ whole genome shotgun (WGS) entry which is preliminary data.</text>
</comment>
<proteinExistence type="predicted"/>
<evidence type="ECO:0000313" key="2">
    <source>
        <dbReference type="Proteomes" id="UP000799777"/>
    </source>
</evidence>
<dbReference type="OrthoDB" id="3679838at2759"/>
<protein>
    <submittedName>
        <fullName evidence="1">Uncharacterized protein</fullName>
    </submittedName>
</protein>
<evidence type="ECO:0000313" key="1">
    <source>
        <dbReference type="EMBL" id="KAF2034036.1"/>
    </source>
</evidence>
<name>A0A9P4LNM7_9PLEO</name>
<accession>A0A9P4LNM7</accession>
<reference evidence="1" key="1">
    <citation type="journal article" date="2020" name="Stud. Mycol.">
        <title>101 Dothideomycetes genomes: a test case for predicting lifestyles and emergence of pathogens.</title>
        <authorList>
            <person name="Haridas S."/>
            <person name="Albert R."/>
            <person name="Binder M."/>
            <person name="Bloem J."/>
            <person name="Labutti K."/>
            <person name="Salamov A."/>
            <person name="Andreopoulos B."/>
            <person name="Baker S."/>
            <person name="Barry K."/>
            <person name="Bills G."/>
            <person name="Bluhm B."/>
            <person name="Cannon C."/>
            <person name="Castanera R."/>
            <person name="Culley D."/>
            <person name="Daum C."/>
            <person name="Ezra D."/>
            <person name="Gonzalez J."/>
            <person name="Henrissat B."/>
            <person name="Kuo A."/>
            <person name="Liang C."/>
            <person name="Lipzen A."/>
            <person name="Lutzoni F."/>
            <person name="Magnuson J."/>
            <person name="Mondo S."/>
            <person name="Nolan M."/>
            <person name="Ohm R."/>
            <person name="Pangilinan J."/>
            <person name="Park H.-J."/>
            <person name="Ramirez L."/>
            <person name="Alfaro M."/>
            <person name="Sun H."/>
            <person name="Tritt A."/>
            <person name="Yoshinaga Y."/>
            <person name="Zwiers L.-H."/>
            <person name="Turgeon B."/>
            <person name="Goodwin S."/>
            <person name="Spatafora J."/>
            <person name="Crous P."/>
            <person name="Grigoriev I."/>
        </authorList>
    </citation>
    <scope>NUCLEOTIDE SEQUENCE</scope>
    <source>
        <strain evidence="1">CBS 110217</strain>
    </source>
</reference>
<sequence>MRGLIYMNDSKGVQPLECGDQGVDEVDDTDIIIPGLMSDRLRAACNIFGPGLTVLAFQSKIYTVQLTALQKYCTIAAVQDGDWEPEIIRAFLNTTSPTLGKRLPRHDYLFHAQNIQQAATSKDPLSVMGDWKTKVTKLPWDVEKLISFHSLCKRMGCTAVQDLIIGELHQHYAEHRQLGTPIELERLFAYLDDLNPAGKDMPLIKLIIDILIDCVECEELSNLNVEYHAIQAYIDKRSDKKYGLKKILHSTSRKKLCNEYHLHRKNETCPQHVKHTSQLKEEISSLYDLFKEELARSDDNHASGSINDMEIDSVDATQRTRQRELLLWSHDLGKKVAGNLLRFESLKEQLESDEIYRGEAPEGTVKIMEHSKHRVAELRKSHTVTWEKFRGTMSK</sequence>
<dbReference type="Proteomes" id="UP000799777">
    <property type="component" value="Unassembled WGS sequence"/>
</dbReference>
<keyword evidence="2" id="KW-1185">Reference proteome</keyword>
<gene>
    <name evidence="1" type="ORF">EK21DRAFT_108451</name>
</gene>